<keyword evidence="3" id="KW-0812">Transmembrane</keyword>
<gene>
    <name evidence="10" type="ORF">AVDCRST_MAG08-467</name>
</gene>
<proteinExistence type="predicted"/>
<sequence>MDKVADAAARFGVIPNMPKYLSMALGSGETTVLRMAAGYAGFVNGGREVTPTLIDSVQDQRGRVVWRSDPRDCGGGCGAAANPNGGPPELTEERKQITDPIAAYQMVNILTGVVQRGTGTRAGQGLNRPVAGKTGTTNDYFDNWFVGFTPDIVVAVWLGFDDPKTLGHGETGGQNAAPIFRDVLEAALRGGPPVPFRAPPGVALVRTQVDGGAPILEAFRPGTENAAQPPSEGLPSAQLGTERALPGLY</sequence>
<protein>
    <submittedName>
        <fullName evidence="10">Multimodular transpeptidase-transglycosylase</fullName>
        <ecNumber evidence="10">2.4.1.129</ecNumber>
        <ecNumber evidence="10">3.4.-.-</ecNumber>
    </submittedName>
</protein>
<feature type="domain" description="Penicillin-binding protein transpeptidase" evidence="9">
    <location>
        <begin position="21"/>
        <end position="185"/>
    </location>
</feature>
<dbReference type="GO" id="GO:0071555">
    <property type="term" value="P:cell wall organization"/>
    <property type="evidence" value="ECO:0007669"/>
    <property type="project" value="UniProtKB-KW"/>
</dbReference>
<evidence type="ECO:0000256" key="5">
    <source>
        <dbReference type="ARBA" id="ARBA00022984"/>
    </source>
</evidence>
<organism evidence="10">
    <name type="scientific">uncultured Acetobacteraceae bacterium</name>
    <dbReference type="NCBI Taxonomy" id="169975"/>
    <lineage>
        <taxon>Bacteria</taxon>
        <taxon>Pseudomonadati</taxon>
        <taxon>Pseudomonadota</taxon>
        <taxon>Alphaproteobacteria</taxon>
        <taxon>Acetobacterales</taxon>
        <taxon>Acetobacteraceae</taxon>
        <taxon>environmental samples</taxon>
    </lineage>
</organism>
<keyword evidence="10" id="KW-0378">Hydrolase</keyword>
<keyword evidence="4" id="KW-0133">Cell shape</keyword>
<dbReference type="GO" id="GO:0009252">
    <property type="term" value="P:peptidoglycan biosynthetic process"/>
    <property type="evidence" value="ECO:0007669"/>
    <property type="project" value="UniProtKB-KW"/>
</dbReference>
<dbReference type="Pfam" id="PF00905">
    <property type="entry name" value="Transpeptidase"/>
    <property type="match status" value="1"/>
</dbReference>
<keyword evidence="5" id="KW-0573">Peptidoglycan synthesis</keyword>
<name>A0A6J4HA06_9PROT</name>
<evidence type="ECO:0000259" key="9">
    <source>
        <dbReference type="Pfam" id="PF00905"/>
    </source>
</evidence>
<accession>A0A6J4HA06</accession>
<keyword evidence="7" id="KW-0472">Membrane</keyword>
<dbReference type="InterPro" id="IPR001460">
    <property type="entry name" value="PCN-bd_Tpept"/>
</dbReference>
<reference evidence="10" key="1">
    <citation type="submission" date="2020-02" db="EMBL/GenBank/DDBJ databases">
        <authorList>
            <person name="Meier V. D."/>
        </authorList>
    </citation>
    <scope>NUCLEOTIDE SEQUENCE</scope>
    <source>
        <strain evidence="10">AVDCRST_MAG08</strain>
    </source>
</reference>
<dbReference type="GO" id="GO:0008360">
    <property type="term" value="P:regulation of cell shape"/>
    <property type="evidence" value="ECO:0007669"/>
    <property type="project" value="UniProtKB-KW"/>
</dbReference>
<dbReference type="InterPro" id="IPR012338">
    <property type="entry name" value="Beta-lactam/transpept-like"/>
</dbReference>
<evidence type="ECO:0000256" key="6">
    <source>
        <dbReference type="ARBA" id="ARBA00022989"/>
    </source>
</evidence>
<evidence type="ECO:0000256" key="8">
    <source>
        <dbReference type="ARBA" id="ARBA00023316"/>
    </source>
</evidence>
<dbReference type="EMBL" id="CADCTG010000051">
    <property type="protein sequence ID" value="CAA9217525.1"/>
    <property type="molecule type" value="Genomic_DNA"/>
</dbReference>
<dbReference type="GO" id="GO:0008955">
    <property type="term" value="F:peptidoglycan glycosyltransferase activity"/>
    <property type="evidence" value="ECO:0007669"/>
    <property type="project" value="TreeGrafter"/>
</dbReference>
<evidence type="ECO:0000256" key="2">
    <source>
        <dbReference type="ARBA" id="ARBA00022679"/>
    </source>
</evidence>
<evidence type="ECO:0000256" key="4">
    <source>
        <dbReference type="ARBA" id="ARBA00022960"/>
    </source>
</evidence>
<keyword evidence="8" id="KW-0961">Cell wall biogenesis/degradation</keyword>
<dbReference type="GO" id="GO:0030288">
    <property type="term" value="C:outer membrane-bounded periplasmic space"/>
    <property type="evidence" value="ECO:0007669"/>
    <property type="project" value="TreeGrafter"/>
</dbReference>
<dbReference type="SUPFAM" id="SSF56601">
    <property type="entry name" value="beta-lactamase/transpeptidase-like"/>
    <property type="match status" value="1"/>
</dbReference>
<dbReference type="InterPro" id="IPR050396">
    <property type="entry name" value="Glycosyltr_51/Transpeptidase"/>
</dbReference>
<keyword evidence="2 10" id="KW-0808">Transferase</keyword>
<keyword evidence="6" id="KW-1133">Transmembrane helix</keyword>
<dbReference type="AlphaFoldDB" id="A0A6J4HA06"/>
<dbReference type="GO" id="GO:0008658">
    <property type="term" value="F:penicillin binding"/>
    <property type="evidence" value="ECO:0007669"/>
    <property type="project" value="InterPro"/>
</dbReference>
<evidence type="ECO:0000256" key="1">
    <source>
        <dbReference type="ARBA" id="ARBA00022676"/>
    </source>
</evidence>
<dbReference type="GO" id="GO:0016787">
    <property type="term" value="F:hydrolase activity"/>
    <property type="evidence" value="ECO:0007669"/>
    <property type="project" value="UniProtKB-KW"/>
</dbReference>
<dbReference type="EC" id="3.4.-.-" evidence="10"/>
<evidence type="ECO:0000256" key="3">
    <source>
        <dbReference type="ARBA" id="ARBA00022692"/>
    </source>
</evidence>
<dbReference type="PANTHER" id="PTHR32282">
    <property type="entry name" value="BINDING PROTEIN TRANSPEPTIDASE, PUTATIVE-RELATED"/>
    <property type="match status" value="1"/>
</dbReference>
<keyword evidence="1 10" id="KW-0328">Glycosyltransferase</keyword>
<dbReference type="Gene3D" id="3.40.710.10">
    <property type="entry name" value="DD-peptidase/beta-lactamase superfamily"/>
    <property type="match status" value="1"/>
</dbReference>
<dbReference type="PANTHER" id="PTHR32282:SF27">
    <property type="entry name" value="PENICILLIN-BINDING PROTEIN 1A"/>
    <property type="match status" value="1"/>
</dbReference>
<evidence type="ECO:0000313" key="10">
    <source>
        <dbReference type="EMBL" id="CAA9217525.1"/>
    </source>
</evidence>
<dbReference type="EC" id="2.4.1.129" evidence="10"/>
<evidence type="ECO:0000256" key="7">
    <source>
        <dbReference type="ARBA" id="ARBA00023136"/>
    </source>
</evidence>